<dbReference type="SMART" id="SM00857">
    <property type="entry name" value="Resolvase"/>
    <property type="match status" value="1"/>
</dbReference>
<dbReference type="PROSITE" id="PS00397">
    <property type="entry name" value="RECOMBINASES_1"/>
    <property type="match status" value="1"/>
</dbReference>
<evidence type="ECO:0000256" key="4">
    <source>
        <dbReference type="ARBA" id="ARBA00023125"/>
    </source>
</evidence>
<dbReference type="InterPro" id="IPR036162">
    <property type="entry name" value="Resolvase-like_N_sf"/>
</dbReference>
<dbReference type="AlphaFoldDB" id="A0A344TTH7"/>
<dbReference type="EMBL" id="CP030854">
    <property type="protein sequence ID" value="AXE21948.1"/>
    <property type="molecule type" value="Genomic_DNA"/>
</dbReference>
<keyword evidence="9" id="KW-0614">Plasmid</keyword>
<dbReference type="Gene3D" id="3.40.50.1390">
    <property type="entry name" value="Resolvase, N-terminal catalytic domain"/>
    <property type="match status" value="1"/>
</dbReference>
<dbReference type="RefSeq" id="WP_114070688.1">
    <property type="nucleotide sequence ID" value="NZ_CP030854.1"/>
</dbReference>
<comment type="similarity">
    <text evidence="1">Belongs to the site-specific recombinase resolvase family.</text>
</comment>
<dbReference type="InterPro" id="IPR050639">
    <property type="entry name" value="SSR_resolvase"/>
</dbReference>
<dbReference type="InterPro" id="IPR006118">
    <property type="entry name" value="Recombinase_CS"/>
</dbReference>
<evidence type="ECO:0000313" key="10">
    <source>
        <dbReference type="Proteomes" id="UP000251993"/>
    </source>
</evidence>
<name>A0A344TTH7_9BACT</name>
<evidence type="ECO:0000256" key="2">
    <source>
        <dbReference type="ARBA" id="ARBA00022908"/>
    </source>
</evidence>
<evidence type="ECO:0000256" key="1">
    <source>
        <dbReference type="ARBA" id="ARBA00009913"/>
    </source>
</evidence>
<geneLocation type="plasmid" evidence="9 10">
    <name>unnamed4</name>
</geneLocation>
<keyword evidence="2" id="KW-0229">DNA integration</keyword>
<dbReference type="GO" id="GO:0003677">
    <property type="term" value="F:DNA binding"/>
    <property type="evidence" value="ECO:0007669"/>
    <property type="project" value="UniProtKB-KW"/>
</dbReference>
<evidence type="ECO:0000256" key="7">
    <source>
        <dbReference type="PROSITE-ProRule" id="PRU10137"/>
    </source>
</evidence>
<evidence type="ECO:0000313" key="9">
    <source>
        <dbReference type="EMBL" id="AXE21948.1"/>
    </source>
</evidence>
<dbReference type="OrthoDB" id="9797501at2"/>
<evidence type="ECO:0000256" key="6">
    <source>
        <dbReference type="PIRSR" id="PIRSR606118-50"/>
    </source>
</evidence>
<dbReference type="PROSITE" id="PS51736">
    <property type="entry name" value="RECOMBINASES_3"/>
    <property type="match status" value="1"/>
</dbReference>
<keyword evidence="3" id="KW-0230">DNA invertase</keyword>
<feature type="domain" description="Resolvase/invertase-type recombinase catalytic" evidence="8">
    <location>
        <begin position="1"/>
        <end position="134"/>
    </location>
</feature>
<dbReference type="GO" id="GO:0015074">
    <property type="term" value="P:DNA integration"/>
    <property type="evidence" value="ECO:0007669"/>
    <property type="project" value="UniProtKB-KW"/>
</dbReference>
<dbReference type="Proteomes" id="UP000251993">
    <property type="component" value="Plasmid unnamed4"/>
</dbReference>
<organism evidence="9 10">
    <name type="scientific">Runella rosea</name>
    <dbReference type="NCBI Taxonomy" id="2259595"/>
    <lineage>
        <taxon>Bacteria</taxon>
        <taxon>Pseudomonadati</taxon>
        <taxon>Bacteroidota</taxon>
        <taxon>Cytophagia</taxon>
        <taxon>Cytophagales</taxon>
        <taxon>Spirosomataceae</taxon>
        <taxon>Runella</taxon>
    </lineage>
</organism>
<dbReference type="Gene3D" id="1.10.10.60">
    <property type="entry name" value="Homeodomain-like"/>
    <property type="match status" value="1"/>
</dbReference>
<gene>
    <name evidence="9" type="ORF">DR864_29230</name>
</gene>
<protein>
    <submittedName>
        <fullName evidence="9">Resolvase</fullName>
    </submittedName>
</protein>
<feature type="active site" description="O-(5'-phospho-DNA)-serine intermediate" evidence="6 7">
    <location>
        <position position="9"/>
    </location>
</feature>
<dbReference type="GO" id="GO:0000150">
    <property type="term" value="F:DNA strand exchange activity"/>
    <property type="evidence" value="ECO:0007669"/>
    <property type="project" value="UniProtKB-KW"/>
</dbReference>
<dbReference type="KEGG" id="run:DR864_29230"/>
<proteinExistence type="inferred from homology"/>
<dbReference type="FunFam" id="3.40.50.1390:FF:000001">
    <property type="entry name" value="DNA recombinase"/>
    <property type="match status" value="1"/>
</dbReference>
<dbReference type="SUPFAM" id="SSF53041">
    <property type="entry name" value="Resolvase-like"/>
    <property type="match status" value="1"/>
</dbReference>
<dbReference type="CDD" id="cd03768">
    <property type="entry name" value="SR_ResInv"/>
    <property type="match status" value="1"/>
</dbReference>
<dbReference type="Pfam" id="PF00239">
    <property type="entry name" value="Resolvase"/>
    <property type="match status" value="1"/>
</dbReference>
<evidence type="ECO:0000256" key="3">
    <source>
        <dbReference type="ARBA" id="ARBA00023100"/>
    </source>
</evidence>
<dbReference type="PANTHER" id="PTHR30461:SF2">
    <property type="entry name" value="SERINE RECOMBINASE PINE-RELATED"/>
    <property type="match status" value="1"/>
</dbReference>
<keyword evidence="10" id="KW-1185">Reference proteome</keyword>
<evidence type="ECO:0000259" key="8">
    <source>
        <dbReference type="PROSITE" id="PS51736"/>
    </source>
</evidence>
<keyword evidence="5" id="KW-0233">DNA recombination</keyword>
<sequence>MLIGYARVSTKDQNLELQWDALTKAGCEMIFQEKASGIKADRPELEKMMSQLRKGDVICIYKLDRLGRSLKNLLELVAEFEKRGVGLRSLTDSIDTTTPQGRLVLNIFASLAEFERDLIRERTKAGLEAARARGRKGGRRSGLSAEAQKKAMLAEMYYKEEKLGVDEIAKTVGISKMTLYKYLRLRGVKISAYASKINPGPNHP</sequence>
<reference evidence="9 10" key="1">
    <citation type="submission" date="2018-07" db="EMBL/GenBank/DDBJ databases">
        <title>Genome sequencing of Runella.</title>
        <authorList>
            <person name="Baek M.-G."/>
            <person name="Yi H."/>
        </authorList>
    </citation>
    <scope>NUCLEOTIDE SEQUENCE [LARGE SCALE GENOMIC DNA]</scope>
    <source>
        <strain evidence="9 10">HYN0085</strain>
        <plasmid evidence="9 10">unnamed4</plasmid>
    </source>
</reference>
<dbReference type="PANTHER" id="PTHR30461">
    <property type="entry name" value="DNA-INVERTASE FROM LAMBDOID PROPHAGE"/>
    <property type="match status" value="1"/>
</dbReference>
<dbReference type="InterPro" id="IPR006119">
    <property type="entry name" value="Resolv_N"/>
</dbReference>
<evidence type="ECO:0000256" key="5">
    <source>
        <dbReference type="ARBA" id="ARBA00023172"/>
    </source>
</evidence>
<keyword evidence="4" id="KW-0238">DNA-binding</keyword>
<accession>A0A344TTH7</accession>